<keyword evidence="3" id="KW-1185">Reference proteome</keyword>
<dbReference type="GO" id="GO:0004672">
    <property type="term" value="F:protein kinase activity"/>
    <property type="evidence" value="ECO:0007669"/>
    <property type="project" value="InterPro"/>
</dbReference>
<gene>
    <name evidence="2" type="ORF">BOKJ2_LOCUS9872</name>
</gene>
<name>A0A811L470_9BILA</name>
<dbReference type="Proteomes" id="UP000783686">
    <property type="component" value="Unassembled WGS sequence"/>
</dbReference>
<dbReference type="Gene3D" id="1.10.510.10">
    <property type="entry name" value="Transferase(Phosphotransferase) domain 1"/>
    <property type="match status" value="1"/>
</dbReference>
<accession>A0A811L470</accession>
<evidence type="ECO:0000259" key="1">
    <source>
        <dbReference type="PROSITE" id="PS50011"/>
    </source>
</evidence>
<dbReference type="AlphaFoldDB" id="A0A811L470"/>
<evidence type="ECO:0000313" key="2">
    <source>
        <dbReference type="EMBL" id="CAD5222895.1"/>
    </source>
</evidence>
<dbReference type="EMBL" id="CAJFDH010000005">
    <property type="protein sequence ID" value="CAD5222895.1"/>
    <property type="molecule type" value="Genomic_DNA"/>
</dbReference>
<dbReference type="OrthoDB" id="5979581at2759"/>
<dbReference type="GO" id="GO:0005524">
    <property type="term" value="F:ATP binding"/>
    <property type="evidence" value="ECO:0007669"/>
    <property type="project" value="InterPro"/>
</dbReference>
<dbReference type="Pfam" id="PF00069">
    <property type="entry name" value="Pkinase"/>
    <property type="match status" value="1"/>
</dbReference>
<dbReference type="PANTHER" id="PTHR44167">
    <property type="entry name" value="OVARIAN-SPECIFIC SERINE/THREONINE-PROTEIN KINASE LOK-RELATED"/>
    <property type="match status" value="1"/>
</dbReference>
<dbReference type="SUPFAM" id="SSF56112">
    <property type="entry name" value="Protein kinase-like (PK-like)"/>
    <property type="match status" value="1"/>
</dbReference>
<evidence type="ECO:0000313" key="3">
    <source>
        <dbReference type="Proteomes" id="UP000614601"/>
    </source>
</evidence>
<dbReference type="PANTHER" id="PTHR44167:SF24">
    <property type="entry name" value="SERINE_THREONINE-PROTEIN KINASE CHK2"/>
    <property type="match status" value="1"/>
</dbReference>
<proteinExistence type="predicted"/>
<dbReference type="EMBL" id="CAJFCW020000005">
    <property type="protein sequence ID" value="CAG9116973.1"/>
    <property type="molecule type" value="Genomic_DNA"/>
</dbReference>
<dbReference type="Gene3D" id="3.30.200.20">
    <property type="entry name" value="Phosphorylase Kinase, domain 1"/>
    <property type="match status" value="1"/>
</dbReference>
<dbReference type="InterPro" id="IPR000719">
    <property type="entry name" value="Prot_kinase_dom"/>
</dbReference>
<reference evidence="2" key="1">
    <citation type="submission" date="2020-09" db="EMBL/GenBank/DDBJ databases">
        <authorList>
            <person name="Kikuchi T."/>
        </authorList>
    </citation>
    <scope>NUCLEOTIDE SEQUENCE</scope>
    <source>
        <strain evidence="2">SH1</strain>
    </source>
</reference>
<organism evidence="2 3">
    <name type="scientific">Bursaphelenchus okinawaensis</name>
    <dbReference type="NCBI Taxonomy" id="465554"/>
    <lineage>
        <taxon>Eukaryota</taxon>
        <taxon>Metazoa</taxon>
        <taxon>Ecdysozoa</taxon>
        <taxon>Nematoda</taxon>
        <taxon>Chromadorea</taxon>
        <taxon>Rhabditida</taxon>
        <taxon>Tylenchina</taxon>
        <taxon>Tylenchomorpha</taxon>
        <taxon>Aphelenchoidea</taxon>
        <taxon>Aphelenchoididae</taxon>
        <taxon>Bursaphelenchus</taxon>
    </lineage>
</organism>
<sequence length="216" mass="24440">MDDQELDPTQVKEALIDFVVDDYKIVKALGAGAFGAAFEAEHIKNKTKACIKVALGSNRNLRFEAATMQRLVDYQRKHRTRHLCRIYENGELNLVTDKVTLKNAYITMEFAPGNMVGHIAQFYGYDFLITGCDLALKTLNGLYNLHSLGIIHRDFKAENVGMRNDRTPVILDFGLARIVSDRQGNLRNARSKVAPRGTSEWASWKSEMGFEQAWLI</sequence>
<dbReference type="InterPro" id="IPR011009">
    <property type="entry name" value="Kinase-like_dom_sf"/>
</dbReference>
<dbReference type="PROSITE" id="PS50011">
    <property type="entry name" value="PROTEIN_KINASE_DOM"/>
    <property type="match status" value="1"/>
</dbReference>
<comment type="caution">
    <text evidence="2">The sequence shown here is derived from an EMBL/GenBank/DDBJ whole genome shotgun (WGS) entry which is preliminary data.</text>
</comment>
<protein>
    <recommendedName>
        <fullName evidence="1">Protein kinase domain-containing protein</fullName>
    </recommendedName>
</protein>
<dbReference type="SMART" id="SM00220">
    <property type="entry name" value="S_TKc"/>
    <property type="match status" value="1"/>
</dbReference>
<dbReference type="Proteomes" id="UP000614601">
    <property type="component" value="Unassembled WGS sequence"/>
</dbReference>
<feature type="domain" description="Protein kinase" evidence="1">
    <location>
        <begin position="23"/>
        <end position="216"/>
    </location>
</feature>